<name>A0A101FUC5_9EURY</name>
<reference evidence="9" key="1">
    <citation type="journal article" date="2015" name="MBio">
        <title>Genome-resolved metagenomic analysis reveals roles for candidate phyla and other microbial community members in biogeochemical transformations in oil reservoirs.</title>
        <authorList>
            <person name="Hu P."/>
            <person name="Tom L."/>
            <person name="Singh A."/>
            <person name="Thomas B.C."/>
            <person name="Baker B.J."/>
            <person name="Piceno Y.M."/>
            <person name="Andersen G.L."/>
            <person name="Banfield J.F."/>
        </authorList>
    </citation>
    <scope>NUCLEOTIDE SEQUENCE [LARGE SCALE GENOMIC DNA]</scope>
    <source>
        <strain evidence="9">56_747</strain>
    </source>
</reference>
<dbReference type="SMART" id="SM01049">
    <property type="entry name" value="Cache_2"/>
    <property type="match status" value="2"/>
</dbReference>
<evidence type="ECO:0000256" key="2">
    <source>
        <dbReference type="ARBA" id="ARBA00022475"/>
    </source>
</evidence>
<proteinExistence type="predicted"/>
<gene>
    <name evidence="8" type="ORF">XD72_1144</name>
    <name evidence="9" type="ORF">XE07_1608</name>
</gene>
<evidence type="ECO:0000256" key="3">
    <source>
        <dbReference type="ARBA" id="ARBA00022692"/>
    </source>
</evidence>
<evidence type="ECO:0000313" key="8">
    <source>
        <dbReference type="EMBL" id="KUK44477.1"/>
    </source>
</evidence>
<dbReference type="EMBL" id="LGHB01000027">
    <property type="protein sequence ID" value="KUK95758.1"/>
    <property type="molecule type" value="Genomic_DNA"/>
</dbReference>
<keyword evidence="4 6" id="KW-1133">Transmembrane helix</keyword>
<dbReference type="Gene3D" id="3.30.450.20">
    <property type="entry name" value="PAS domain"/>
    <property type="match status" value="2"/>
</dbReference>
<evidence type="ECO:0000313" key="9">
    <source>
        <dbReference type="EMBL" id="KUK95758.1"/>
    </source>
</evidence>
<evidence type="ECO:0000313" key="11">
    <source>
        <dbReference type="Proteomes" id="UP000057043"/>
    </source>
</evidence>
<accession>A0A101FUC5</accession>
<protein>
    <submittedName>
        <fullName evidence="8">Cache, type 2 domain protein</fullName>
    </submittedName>
</protein>
<evidence type="ECO:0000256" key="4">
    <source>
        <dbReference type="ARBA" id="ARBA00022989"/>
    </source>
</evidence>
<keyword evidence="5 6" id="KW-0472">Membrane</keyword>
<organism evidence="8 11">
    <name type="scientific">Methanothrix harundinacea</name>
    <dbReference type="NCBI Taxonomy" id="301375"/>
    <lineage>
        <taxon>Archaea</taxon>
        <taxon>Methanobacteriati</taxon>
        <taxon>Methanobacteriota</taxon>
        <taxon>Stenosarchaea group</taxon>
        <taxon>Methanomicrobia</taxon>
        <taxon>Methanotrichales</taxon>
        <taxon>Methanotrichaceae</taxon>
        <taxon>Methanothrix</taxon>
    </lineage>
</organism>
<dbReference type="Proteomes" id="UP000053961">
    <property type="component" value="Unassembled WGS sequence"/>
</dbReference>
<dbReference type="PATRIC" id="fig|301375.6.peg.794"/>
<dbReference type="Pfam" id="PF08269">
    <property type="entry name" value="dCache_2"/>
    <property type="match status" value="1"/>
</dbReference>
<comment type="subcellular location">
    <subcellularLocation>
        <location evidence="1">Cell membrane</location>
        <topology evidence="1">Multi-pass membrane protein</topology>
    </subcellularLocation>
</comment>
<dbReference type="GO" id="GO:0005886">
    <property type="term" value="C:plasma membrane"/>
    <property type="evidence" value="ECO:0007669"/>
    <property type="project" value="UniProtKB-SubCell"/>
</dbReference>
<keyword evidence="2" id="KW-1003">Cell membrane</keyword>
<evidence type="ECO:0000313" key="10">
    <source>
        <dbReference type="Proteomes" id="UP000053961"/>
    </source>
</evidence>
<evidence type="ECO:0000259" key="7">
    <source>
        <dbReference type="SMART" id="SM01049"/>
    </source>
</evidence>
<evidence type="ECO:0000256" key="6">
    <source>
        <dbReference type="SAM" id="Phobius"/>
    </source>
</evidence>
<evidence type="ECO:0000256" key="5">
    <source>
        <dbReference type="ARBA" id="ARBA00023136"/>
    </source>
</evidence>
<dbReference type="EMBL" id="LGFT01000024">
    <property type="protein sequence ID" value="KUK44477.1"/>
    <property type="molecule type" value="Genomic_DNA"/>
</dbReference>
<feature type="transmembrane region" description="Helical" evidence="6">
    <location>
        <begin position="20"/>
        <end position="40"/>
    </location>
</feature>
<dbReference type="Proteomes" id="UP000057043">
    <property type="component" value="Unassembled WGS sequence"/>
</dbReference>
<dbReference type="InterPro" id="IPR004010">
    <property type="entry name" value="Double_Cache_2"/>
</dbReference>
<evidence type="ECO:0000256" key="1">
    <source>
        <dbReference type="ARBA" id="ARBA00004651"/>
    </source>
</evidence>
<sequence length="319" mass="35640">MEYNYAVAQVLVLDMSNWNILISVILIFGGMIFVSPATLAEDESISMADPSLCAAADVTELVTFVRSAVAYAQDNGSELALKEFSNKTGSFVDGDLYIYAYDFNGTNVGHPFKDWIGKDKLNETDSNGVLYIRDLIDVSRDGEGFTYFIFPNPAHDNRDEFKIGYAMKVDDDWWLGSGLYLSDISASFDQAEKEDLVAFVEEARQFARENGREMSLEVFNDPAGDFTRGGRYIFAYDYEGMTLALPHQPELVGTSRIDAQDVNGVDFIQRAIDTAKMGSGFLYYVYPDTSRDMNQALKFSYVVDVDGTWFLGSGIYSQV</sequence>
<feature type="domain" description="Single Cache" evidence="7">
    <location>
        <begin position="55"/>
        <end position="133"/>
    </location>
</feature>
<reference evidence="10 11" key="2">
    <citation type="journal article" date="2015" name="MBio">
        <title>Genome-Resolved Metagenomic Analysis Reveals Roles for Candidate Phyla and Other Microbial Community Members in Biogeochemical Transformations in Oil Reservoirs.</title>
        <authorList>
            <person name="Hu P."/>
            <person name="Tom L."/>
            <person name="Singh A."/>
            <person name="Thomas B.C."/>
            <person name="Baker B.J."/>
            <person name="Piceno Y.M."/>
            <person name="Andersen G.L."/>
            <person name="Banfield J.F."/>
        </authorList>
    </citation>
    <scope>NUCLEOTIDE SEQUENCE [LARGE SCALE GENOMIC DNA]</scope>
    <source>
        <strain evidence="8">57_489</strain>
    </source>
</reference>
<keyword evidence="3 6" id="KW-0812">Transmembrane</keyword>
<feature type="domain" description="Single Cache" evidence="7">
    <location>
        <begin position="185"/>
        <end position="269"/>
    </location>
</feature>
<dbReference type="InterPro" id="IPR033480">
    <property type="entry name" value="sCache_2"/>
</dbReference>
<comment type="caution">
    <text evidence="8">The sequence shown here is derived from an EMBL/GenBank/DDBJ whole genome shotgun (WGS) entry which is preliminary data.</text>
</comment>
<dbReference type="AlphaFoldDB" id="A0A101FUC5"/>